<proteinExistence type="predicted"/>
<dbReference type="EMBL" id="CM027680">
    <property type="protein sequence ID" value="KAG0552275.1"/>
    <property type="molecule type" value="Genomic_DNA"/>
</dbReference>
<organism evidence="2 3">
    <name type="scientific">Sorghum bicolor</name>
    <name type="common">Sorghum</name>
    <name type="synonym">Sorghum vulgare</name>
    <dbReference type="NCBI Taxonomy" id="4558"/>
    <lineage>
        <taxon>Eukaryota</taxon>
        <taxon>Viridiplantae</taxon>
        <taxon>Streptophyta</taxon>
        <taxon>Embryophyta</taxon>
        <taxon>Tracheophyta</taxon>
        <taxon>Spermatophyta</taxon>
        <taxon>Magnoliopsida</taxon>
        <taxon>Liliopsida</taxon>
        <taxon>Poales</taxon>
        <taxon>Poaceae</taxon>
        <taxon>PACMAD clade</taxon>
        <taxon>Panicoideae</taxon>
        <taxon>Andropogonodae</taxon>
        <taxon>Andropogoneae</taxon>
        <taxon>Sorghinae</taxon>
        <taxon>Sorghum</taxon>
    </lineage>
</organism>
<protein>
    <submittedName>
        <fullName evidence="2">Uncharacterized protein</fullName>
    </submittedName>
</protein>
<dbReference type="Proteomes" id="UP000807115">
    <property type="component" value="Chromosome 1"/>
</dbReference>
<name>A0A921S6J5_SORBI</name>
<feature type="region of interest" description="Disordered" evidence="1">
    <location>
        <begin position="1"/>
        <end position="27"/>
    </location>
</feature>
<evidence type="ECO:0000313" key="2">
    <source>
        <dbReference type="EMBL" id="KAG0552275.1"/>
    </source>
</evidence>
<feature type="compositionally biased region" description="Polar residues" evidence="1">
    <location>
        <begin position="57"/>
        <end position="68"/>
    </location>
</feature>
<accession>A0A921S6J5</accession>
<gene>
    <name evidence="2" type="ORF">BDA96_01G494500</name>
</gene>
<dbReference type="AlphaFoldDB" id="A0A921S6J5"/>
<reference evidence="2" key="1">
    <citation type="journal article" date="2019" name="BMC Genomics">
        <title>A new reference genome for Sorghum bicolor reveals high levels of sequence similarity between sweet and grain genotypes: implications for the genetics of sugar metabolism.</title>
        <authorList>
            <person name="Cooper E.A."/>
            <person name="Brenton Z.W."/>
            <person name="Flinn B.S."/>
            <person name="Jenkins J."/>
            <person name="Shu S."/>
            <person name="Flowers D."/>
            <person name="Luo F."/>
            <person name="Wang Y."/>
            <person name="Xia P."/>
            <person name="Barry K."/>
            <person name="Daum C."/>
            <person name="Lipzen A."/>
            <person name="Yoshinaga Y."/>
            <person name="Schmutz J."/>
            <person name="Saski C."/>
            <person name="Vermerris W."/>
            <person name="Kresovich S."/>
        </authorList>
    </citation>
    <scope>NUCLEOTIDE SEQUENCE</scope>
</reference>
<feature type="compositionally biased region" description="Basic and acidic residues" evidence="1">
    <location>
        <begin position="1"/>
        <end position="20"/>
    </location>
</feature>
<feature type="region of interest" description="Disordered" evidence="1">
    <location>
        <begin position="49"/>
        <end position="68"/>
    </location>
</feature>
<evidence type="ECO:0000313" key="3">
    <source>
        <dbReference type="Proteomes" id="UP000807115"/>
    </source>
</evidence>
<comment type="caution">
    <text evidence="2">The sequence shown here is derived from an EMBL/GenBank/DDBJ whole genome shotgun (WGS) entry which is preliminary data.</text>
</comment>
<sequence length="68" mass="8099">MSKARKIEHLNTPKETESEPKPPQQWKANLNFQRVQRFQRYLMSWRPEPEAPRAAQRQMQSNLLGLPV</sequence>
<evidence type="ECO:0000256" key="1">
    <source>
        <dbReference type="SAM" id="MobiDB-lite"/>
    </source>
</evidence>
<reference evidence="2" key="2">
    <citation type="submission" date="2020-10" db="EMBL/GenBank/DDBJ databases">
        <authorList>
            <person name="Cooper E.A."/>
            <person name="Brenton Z.W."/>
            <person name="Flinn B.S."/>
            <person name="Jenkins J."/>
            <person name="Shu S."/>
            <person name="Flowers D."/>
            <person name="Luo F."/>
            <person name="Wang Y."/>
            <person name="Xia P."/>
            <person name="Barry K."/>
            <person name="Daum C."/>
            <person name="Lipzen A."/>
            <person name="Yoshinaga Y."/>
            <person name="Schmutz J."/>
            <person name="Saski C."/>
            <person name="Vermerris W."/>
            <person name="Kresovich S."/>
        </authorList>
    </citation>
    <scope>NUCLEOTIDE SEQUENCE</scope>
</reference>